<dbReference type="InterPro" id="IPR027417">
    <property type="entry name" value="P-loop_NTPase"/>
</dbReference>
<dbReference type="PANTHER" id="PTHR11017:SF431">
    <property type="entry name" value="ADP-RIBOSYL CYCLASE_CYCLIC ADP-RIBOSE HYDROLASE"/>
    <property type="match status" value="1"/>
</dbReference>
<feature type="domain" description="NB-ARC" evidence="1">
    <location>
        <begin position="39"/>
        <end position="175"/>
    </location>
</feature>
<comment type="caution">
    <text evidence="2">The sequence shown here is derived from an EMBL/GenBank/DDBJ whole genome shotgun (WGS) entry which is preliminary data.</text>
</comment>
<accession>A0A392Q313</accession>
<feature type="non-terminal residue" evidence="2">
    <location>
        <position position="1"/>
    </location>
</feature>
<dbReference type="SUPFAM" id="SSF52540">
    <property type="entry name" value="P-loop containing nucleoside triphosphate hydrolases"/>
    <property type="match status" value="1"/>
</dbReference>
<dbReference type="Pfam" id="PF00931">
    <property type="entry name" value="NB-ARC"/>
    <property type="match status" value="1"/>
</dbReference>
<dbReference type="InterPro" id="IPR044974">
    <property type="entry name" value="Disease_R_plants"/>
</dbReference>
<keyword evidence="3" id="KW-1185">Reference proteome</keyword>
<dbReference type="Gene3D" id="3.40.50.300">
    <property type="entry name" value="P-loop containing nucleotide triphosphate hydrolases"/>
    <property type="match status" value="1"/>
</dbReference>
<dbReference type="GO" id="GO:0006952">
    <property type="term" value="P:defense response"/>
    <property type="evidence" value="ECO:0007669"/>
    <property type="project" value="InterPro"/>
</dbReference>
<name>A0A392Q313_9FABA</name>
<dbReference type="GO" id="GO:0043531">
    <property type="term" value="F:ADP binding"/>
    <property type="evidence" value="ECO:0007669"/>
    <property type="project" value="InterPro"/>
</dbReference>
<dbReference type="AlphaFoldDB" id="A0A392Q313"/>
<evidence type="ECO:0000259" key="1">
    <source>
        <dbReference type="Pfam" id="PF00931"/>
    </source>
</evidence>
<organism evidence="2 3">
    <name type="scientific">Trifolium medium</name>
    <dbReference type="NCBI Taxonomy" id="97028"/>
    <lineage>
        <taxon>Eukaryota</taxon>
        <taxon>Viridiplantae</taxon>
        <taxon>Streptophyta</taxon>
        <taxon>Embryophyta</taxon>
        <taxon>Tracheophyta</taxon>
        <taxon>Spermatophyta</taxon>
        <taxon>Magnoliopsida</taxon>
        <taxon>eudicotyledons</taxon>
        <taxon>Gunneridae</taxon>
        <taxon>Pentapetalae</taxon>
        <taxon>rosids</taxon>
        <taxon>fabids</taxon>
        <taxon>Fabales</taxon>
        <taxon>Fabaceae</taxon>
        <taxon>Papilionoideae</taxon>
        <taxon>50 kb inversion clade</taxon>
        <taxon>NPAAA clade</taxon>
        <taxon>Hologalegina</taxon>
        <taxon>IRL clade</taxon>
        <taxon>Trifolieae</taxon>
        <taxon>Trifolium</taxon>
    </lineage>
</organism>
<proteinExistence type="predicted"/>
<sequence>KDGYESKFIETIVKEVYRKVSRVSLPVADYPVGLESRVYKVISLLNLDSYDVVHMVGIHGIGGIGKTTIARAVYNSISNQFDGQCFLEDVRENSMKFGLVHLQNIVLSMICCDGDINVQNEKEGISMIRQRLCRKKVLLVLDDVNKKEQFKAIAGASNWFGPGSRVIITTRDNNLLLRHWDGF</sequence>
<evidence type="ECO:0000313" key="2">
    <source>
        <dbReference type="EMBL" id="MCI17635.1"/>
    </source>
</evidence>
<dbReference type="Proteomes" id="UP000265520">
    <property type="component" value="Unassembled WGS sequence"/>
</dbReference>
<protein>
    <submittedName>
        <fullName evidence="2">TMV resistance protein N-like</fullName>
    </submittedName>
</protein>
<dbReference type="PANTHER" id="PTHR11017">
    <property type="entry name" value="LEUCINE-RICH REPEAT-CONTAINING PROTEIN"/>
    <property type="match status" value="1"/>
</dbReference>
<dbReference type="EMBL" id="LXQA010106346">
    <property type="protein sequence ID" value="MCI17635.1"/>
    <property type="molecule type" value="Genomic_DNA"/>
</dbReference>
<feature type="non-terminal residue" evidence="2">
    <location>
        <position position="183"/>
    </location>
</feature>
<dbReference type="InterPro" id="IPR002182">
    <property type="entry name" value="NB-ARC"/>
</dbReference>
<reference evidence="2 3" key="1">
    <citation type="journal article" date="2018" name="Front. Plant Sci.">
        <title>Red Clover (Trifolium pratense) and Zigzag Clover (T. medium) - A Picture of Genomic Similarities and Differences.</title>
        <authorList>
            <person name="Dluhosova J."/>
            <person name="Istvanek J."/>
            <person name="Nedelnik J."/>
            <person name="Repkova J."/>
        </authorList>
    </citation>
    <scope>NUCLEOTIDE SEQUENCE [LARGE SCALE GENOMIC DNA]</scope>
    <source>
        <strain evidence="3">cv. 10/8</strain>
        <tissue evidence="2">Leaf</tissue>
    </source>
</reference>
<evidence type="ECO:0000313" key="3">
    <source>
        <dbReference type="Proteomes" id="UP000265520"/>
    </source>
</evidence>
<dbReference type="PRINTS" id="PR00364">
    <property type="entry name" value="DISEASERSIST"/>
</dbReference>